<accession>A0A1E7JQB4</accession>
<keyword evidence="3" id="KW-1185">Reference proteome</keyword>
<name>A0A1E7JQB4_9ACTN</name>
<evidence type="ECO:0000256" key="1">
    <source>
        <dbReference type="SAM" id="Phobius"/>
    </source>
</evidence>
<keyword evidence="1" id="KW-1133">Transmembrane helix</keyword>
<feature type="transmembrane region" description="Helical" evidence="1">
    <location>
        <begin position="46"/>
        <end position="65"/>
    </location>
</feature>
<dbReference type="Proteomes" id="UP000176087">
    <property type="component" value="Unassembled WGS sequence"/>
</dbReference>
<comment type="caution">
    <text evidence="2">The sequence shown here is derived from an EMBL/GenBank/DDBJ whole genome shotgun (WGS) entry which is preliminary data.</text>
</comment>
<evidence type="ECO:0000313" key="3">
    <source>
        <dbReference type="Proteomes" id="UP000176087"/>
    </source>
</evidence>
<feature type="transmembrane region" description="Helical" evidence="1">
    <location>
        <begin position="77"/>
        <end position="98"/>
    </location>
</feature>
<keyword evidence="1" id="KW-0472">Membrane</keyword>
<reference evidence="2 3" key="1">
    <citation type="journal article" date="2016" name="Front. Microbiol.">
        <title>Comparative Genomics Analysis of Streptomyces Species Reveals Their Adaptation to the Marine Environment and Their Diversity at the Genomic Level.</title>
        <authorList>
            <person name="Tian X."/>
            <person name="Zhang Z."/>
            <person name="Yang T."/>
            <person name="Chen M."/>
            <person name="Li J."/>
            <person name="Chen F."/>
            <person name="Yang J."/>
            <person name="Li W."/>
            <person name="Zhang B."/>
            <person name="Zhang Z."/>
            <person name="Wu J."/>
            <person name="Zhang C."/>
            <person name="Long L."/>
            <person name="Xiao J."/>
        </authorList>
    </citation>
    <scope>NUCLEOTIDE SEQUENCE [LARGE SCALE GENOMIC DNA]</scope>
    <source>
        <strain evidence="2 3">SCSIO 10390</strain>
    </source>
</reference>
<dbReference type="AlphaFoldDB" id="A0A1E7JQB4"/>
<protein>
    <submittedName>
        <fullName evidence="2">Uncharacterized protein</fullName>
    </submittedName>
</protein>
<feature type="transmembrane region" description="Helical" evidence="1">
    <location>
        <begin position="104"/>
        <end position="124"/>
    </location>
</feature>
<sequence length="146" mass="15424">MGGPLVFALVVVTVHALGIAYGGWTLLEENYNNRAHGQGAVMPMGTAWFMTLFCWVLAAVQLFCVVSARERRPWIQVTLAASMMFVVASTGLAFFGSLSTGTSGLVALVVLAVDVAALWAVLGAPGRRWFSVRGTEPASPPGGDRP</sequence>
<dbReference type="EMBL" id="LJGT01000038">
    <property type="protein sequence ID" value="OEU90482.1"/>
    <property type="molecule type" value="Genomic_DNA"/>
</dbReference>
<keyword evidence="1" id="KW-0812">Transmembrane</keyword>
<evidence type="ECO:0000313" key="2">
    <source>
        <dbReference type="EMBL" id="OEU90482.1"/>
    </source>
</evidence>
<proteinExistence type="predicted"/>
<organism evidence="2 3">
    <name type="scientific">Streptomyces abyssalis</name>
    <dbReference type="NCBI Taxonomy" id="933944"/>
    <lineage>
        <taxon>Bacteria</taxon>
        <taxon>Bacillati</taxon>
        <taxon>Actinomycetota</taxon>
        <taxon>Actinomycetes</taxon>
        <taxon>Kitasatosporales</taxon>
        <taxon>Streptomycetaceae</taxon>
        <taxon>Streptomyces</taxon>
    </lineage>
</organism>
<gene>
    <name evidence="2" type="ORF">AN215_13675</name>
</gene>
<dbReference type="RefSeq" id="WP_070009353.1">
    <property type="nucleotide sequence ID" value="NZ_LJGS01000036.1"/>
</dbReference>
<dbReference type="OrthoDB" id="4209388at2"/>